<accession>A0A3M6U962</accession>
<dbReference type="EMBL" id="RCHS01002005">
    <property type="protein sequence ID" value="RMX50220.1"/>
    <property type="molecule type" value="Genomic_DNA"/>
</dbReference>
<evidence type="ECO:0000256" key="1">
    <source>
        <dbReference type="SAM" id="MobiDB-lite"/>
    </source>
</evidence>
<protein>
    <submittedName>
        <fullName evidence="2">Uncharacterized protein</fullName>
    </submittedName>
</protein>
<name>A0A3M6U962_POCDA</name>
<gene>
    <name evidence="2" type="ORF">pdam_00004806</name>
</gene>
<proteinExistence type="predicted"/>
<evidence type="ECO:0000313" key="2">
    <source>
        <dbReference type="EMBL" id="RMX50220.1"/>
    </source>
</evidence>
<dbReference type="AlphaFoldDB" id="A0A3M6U962"/>
<sequence length="186" mass="20968">MDKDKNIHQETPLMRCKENISNRREHESFCSILRINSKSISTKQSVPSEKFSKAMLDVNPKTVRRITNEILRAKVLKKASYTPSADMKSSITSSAKLLVTNHLMQTRKYSMKSIDSSKSSTYFLDVLAERLHHKLTTTSQMEVRCSRGSGAATTVTHKALEHLTGLPNLQPSHEPPMLSPNKHPSH</sequence>
<keyword evidence="3" id="KW-1185">Reference proteome</keyword>
<dbReference type="Proteomes" id="UP000275408">
    <property type="component" value="Unassembled WGS sequence"/>
</dbReference>
<organism evidence="2 3">
    <name type="scientific">Pocillopora damicornis</name>
    <name type="common">Cauliflower coral</name>
    <name type="synonym">Millepora damicornis</name>
    <dbReference type="NCBI Taxonomy" id="46731"/>
    <lineage>
        <taxon>Eukaryota</taxon>
        <taxon>Metazoa</taxon>
        <taxon>Cnidaria</taxon>
        <taxon>Anthozoa</taxon>
        <taxon>Hexacorallia</taxon>
        <taxon>Scleractinia</taxon>
        <taxon>Astrocoeniina</taxon>
        <taxon>Pocilloporidae</taxon>
        <taxon>Pocillopora</taxon>
    </lineage>
</organism>
<feature type="region of interest" description="Disordered" evidence="1">
    <location>
        <begin position="166"/>
        <end position="186"/>
    </location>
</feature>
<evidence type="ECO:0000313" key="3">
    <source>
        <dbReference type="Proteomes" id="UP000275408"/>
    </source>
</evidence>
<comment type="caution">
    <text evidence="2">The sequence shown here is derived from an EMBL/GenBank/DDBJ whole genome shotgun (WGS) entry which is preliminary data.</text>
</comment>
<reference evidence="2 3" key="1">
    <citation type="journal article" date="2018" name="Sci. Rep.">
        <title>Comparative analysis of the Pocillopora damicornis genome highlights role of immune system in coral evolution.</title>
        <authorList>
            <person name="Cunning R."/>
            <person name="Bay R.A."/>
            <person name="Gillette P."/>
            <person name="Baker A.C."/>
            <person name="Traylor-Knowles N."/>
        </authorList>
    </citation>
    <scope>NUCLEOTIDE SEQUENCE [LARGE SCALE GENOMIC DNA]</scope>
    <source>
        <strain evidence="2">RSMAS</strain>
        <tissue evidence="2">Whole animal</tissue>
    </source>
</reference>